<dbReference type="PROSITE" id="PS51186">
    <property type="entry name" value="GNAT"/>
    <property type="match status" value="2"/>
</dbReference>
<dbReference type="Proteomes" id="UP000198253">
    <property type="component" value="Chromosome I"/>
</dbReference>
<evidence type="ECO:0000313" key="4">
    <source>
        <dbReference type="Proteomes" id="UP000198253"/>
    </source>
</evidence>
<dbReference type="InterPro" id="IPR016181">
    <property type="entry name" value="Acyl_CoA_acyltransferase"/>
</dbReference>
<dbReference type="AlphaFoldDB" id="A0A1C4V4L4"/>
<feature type="compositionally biased region" description="Basic and acidic residues" evidence="1">
    <location>
        <begin position="11"/>
        <end position="31"/>
    </location>
</feature>
<evidence type="ECO:0000259" key="2">
    <source>
        <dbReference type="PROSITE" id="PS51186"/>
    </source>
</evidence>
<dbReference type="Pfam" id="PF13302">
    <property type="entry name" value="Acetyltransf_3"/>
    <property type="match status" value="2"/>
</dbReference>
<feature type="region of interest" description="Disordered" evidence="1">
    <location>
        <begin position="1"/>
        <end position="55"/>
    </location>
</feature>
<dbReference type="GO" id="GO:1990189">
    <property type="term" value="F:protein N-terminal-serine acetyltransferase activity"/>
    <property type="evidence" value="ECO:0007669"/>
    <property type="project" value="TreeGrafter"/>
</dbReference>
<evidence type="ECO:0000256" key="1">
    <source>
        <dbReference type="SAM" id="MobiDB-lite"/>
    </source>
</evidence>
<sequence>MSLTDGPDAPPGRRDHPDSVARPVEPRRRPGTDSSQEPSRNGDEMEHGEIEGDGVRLRPYRDTDVADLVAACNDPLVRRFLSGLPSPYTEADARRWITETAPAVAAGGGAAYAVTDPDSDRLLGAVGVDRLVSIRQQAEIGYWVAPWARGRGVATAATRTLARHAFANGLERLELLTDGDNVASQRVALAAGFRHEGVRRAAAPRHGGGRYDLIAWVRLADDPPGPAPRLLPDLPPGGLTDGVVALRPTGPDDVDLMFRLHTLPEVVANRVPPEPPSRPEVEQRCRRAASSWLIGTVADLVVVDVASGEAGGGMALRYDEPLTGQAMLGASMLPEWRGRGLLTRGVRLLADWAFDTVGVARLWAGCRPDNLAPQRVLEKVGFRREGVQRDRLPGPDGTRVDSVIYAFLPGERT</sequence>
<evidence type="ECO:0000313" key="3">
    <source>
        <dbReference type="EMBL" id="SCE78913.1"/>
    </source>
</evidence>
<dbReference type="InParanoid" id="A0A1C4V4L4"/>
<accession>A0A1C4V4L4</accession>
<feature type="domain" description="N-acetyltransferase" evidence="2">
    <location>
        <begin position="244"/>
        <end position="411"/>
    </location>
</feature>
<reference evidence="4" key="1">
    <citation type="submission" date="2016-06" db="EMBL/GenBank/DDBJ databases">
        <authorList>
            <person name="Varghese N."/>
            <person name="Submissions Spin"/>
        </authorList>
    </citation>
    <scope>NUCLEOTIDE SEQUENCE [LARGE SCALE GENOMIC DNA]</scope>
    <source>
        <strain evidence="4">DSM 43816</strain>
    </source>
</reference>
<dbReference type="EMBL" id="LT607413">
    <property type="protein sequence ID" value="SCE78913.1"/>
    <property type="molecule type" value="Genomic_DNA"/>
</dbReference>
<dbReference type="SUPFAM" id="SSF55729">
    <property type="entry name" value="Acyl-CoA N-acyltransferases (Nat)"/>
    <property type="match status" value="2"/>
</dbReference>
<dbReference type="PANTHER" id="PTHR43441:SF10">
    <property type="entry name" value="ACETYLTRANSFERASE"/>
    <property type="match status" value="1"/>
</dbReference>
<feature type="compositionally biased region" description="Basic and acidic residues" evidence="1">
    <location>
        <begin position="40"/>
        <end position="55"/>
    </location>
</feature>
<dbReference type="GO" id="GO:0008999">
    <property type="term" value="F:protein-N-terminal-alanine acetyltransferase activity"/>
    <property type="evidence" value="ECO:0007669"/>
    <property type="project" value="TreeGrafter"/>
</dbReference>
<dbReference type="CDD" id="cd04301">
    <property type="entry name" value="NAT_SF"/>
    <property type="match status" value="1"/>
</dbReference>
<dbReference type="Gene3D" id="3.40.630.30">
    <property type="match status" value="2"/>
</dbReference>
<dbReference type="PANTHER" id="PTHR43441">
    <property type="entry name" value="RIBOSOMAL-PROTEIN-SERINE ACETYLTRANSFERASE"/>
    <property type="match status" value="1"/>
</dbReference>
<organism evidence="3 4">
    <name type="scientific">Micromonospora echinospora</name>
    <name type="common">Micromonospora purpurea</name>
    <dbReference type="NCBI Taxonomy" id="1877"/>
    <lineage>
        <taxon>Bacteria</taxon>
        <taxon>Bacillati</taxon>
        <taxon>Actinomycetota</taxon>
        <taxon>Actinomycetes</taxon>
        <taxon>Micromonosporales</taxon>
        <taxon>Micromonosporaceae</taxon>
        <taxon>Micromonospora</taxon>
    </lineage>
</organism>
<gene>
    <name evidence="3" type="ORF">GA0070618_0941</name>
</gene>
<dbReference type="GO" id="GO:0005737">
    <property type="term" value="C:cytoplasm"/>
    <property type="evidence" value="ECO:0007669"/>
    <property type="project" value="TreeGrafter"/>
</dbReference>
<proteinExistence type="predicted"/>
<keyword evidence="4" id="KW-1185">Reference proteome</keyword>
<dbReference type="InterPro" id="IPR000182">
    <property type="entry name" value="GNAT_dom"/>
</dbReference>
<dbReference type="InterPro" id="IPR051908">
    <property type="entry name" value="Ribosomal_N-acetyltransferase"/>
</dbReference>
<protein>
    <submittedName>
        <fullName evidence="3">Protein N-acetyltransferase, RimJ/RimL family</fullName>
    </submittedName>
</protein>
<feature type="domain" description="N-acetyltransferase" evidence="2">
    <location>
        <begin position="55"/>
        <end position="220"/>
    </location>
</feature>
<name>A0A1C4V4L4_MICEC</name>
<keyword evidence="3" id="KW-0808">Transferase</keyword>